<keyword evidence="2" id="KW-1185">Reference proteome</keyword>
<sequence>MVEVYIRASGLLDKQTVNTQRQTVKILDLERRCPVMPSAQSSQSDQPGIHEPWFVSGPRELRRGPPISPPPAPINFLAGSSRRAPRTTFIDSDSDQQTRRTQTQTVTTSGLQPGHPDPLELSLVYLPMRDQTDPYDLRLDPPGSPPPGPVNVEVSDDDDDLIRLSPTSFRQALSSRRTRRTPIANVESDGRWPLSVLLLFDEYKKDHEPR</sequence>
<evidence type="ECO:0000313" key="2">
    <source>
        <dbReference type="Proteomes" id="UP001056120"/>
    </source>
</evidence>
<reference evidence="2" key="1">
    <citation type="journal article" date="2022" name="Mol. Ecol. Resour.">
        <title>The genomes of chicory, endive, great burdock and yacon provide insights into Asteraceae palaeo-polyploidization history and plant inulin production.</title>
        <authorList>
            <person name="Fan W."/>
            <person name="Wang S."/>
            <person name="Wang H."/>
            <person name="Wang A."/>
            <person name="Jiang F."/>
            <person name="Liu H."/>
            <person name="Zhao H."/>
            <person name="Xu D."/>
            <person name="Zhang Y."/>
        </authorList>
    </citation>
    <scope>NUCLEOTIDE SEQUENCE [LARGE SCALE GENOMIC DNA]</scope>
    <source>
        <strain evidence="2">cv. Yunnan</strain>
    </source>
</reference>
<gene>
    <name evidence="1" type="ORF">L1987_59735</name>
</gene>
<dbReference type="Proteomes" id="UP001056120">
    <property type="component" value="Linkage Group LG20"/>
</dbReference>
<proteinExistence type="predicted"/>
<accession>A0ACB9D6F6</accession>
<evidence type="ECO:0000313" key="1">
    <source>
        <dbReference type="EMBL" id="KAI3742056.1"/>
    </source>
</evidence>
<name>A0ACB9D6F6_9ASTR</name>
<comment type="caution">
    <text evidence="1">The sequence shown here is derived from an EMBL/GenBank/DDBJ whole genome shotgun (WGS) entry which is preliminary data.</text>
</comment>
<dbReference type="EMBL" id="CM042037">
    <property type="protein sequence ID" value="KAI3742056.1"/>
    <property type="molecule type" value="Genomic_DNA"/>
</dbReference>
<organism evidence="1 2">
    <name type="scientific">Smallanthus sonchifolius</name>
    <dbReference type="NCBI Taxonomy" id="185202"/>
    <lineage>
        <taxon>Eukaryota</taxon>
        <taxon>Viridiplantae</taxon>
        <taxon>Streptophyta</taxon>
        <taxon>Embryophyta</taxon>
        <taxon>Tracheophyta</taxon>
        <taxon>Spermatophyta</taxon>
        <taxon>Magnoliopsida</taxon>
        <taxon>eudicotyledons</taxon>
        <taxon>Gunneridae</taxon>
        <taxon>Pentapetalae</taxon>
        <taxon>asterids</taxon>
        <taxon>campanulids</taxon>
        <taxon>Asterales</taxon>
        <taxon>Asteraceae</taxon>
        <taxon>Asteroideae</taxon>
        <taxon>Heliantheae alliance</taxon>
        <taxon>Millerieae</taxon>
        <taxon>Smallanthus</taxon>
    </lineage>
</organism>
<protein>
    <submittedName>
        <fullName evidence="1">Uncharacterized protein</fullName>
    </submittedName>
</protein>
<reference evidence="1 2" key="2">
    <citation type="journal article" date="2022" name="Mol. Ecol. Resour.">
        <title>The genomes of chicory, endive, great burdock and yacon provide insights into Asteraceae paleo-polyploidization history and plant inulin production.</title>
        <authorList>
            <person name="Fan W."/>
            <person name="Wang S."/>
            <person name="Wang H."/>
            <person name="Wang A."/>
            <person name="Jiang F."/>
            <person name="Liu H."/>
            <person name="Zhao H."/>
            <person name="Xu D."/>
            <person name="Zhang Y."/>
        </authorList>
    </citation>
    <scope>NUCLEOTIDE SEQUENCE [LARGE SCALE GENOMIC DNA]</scope>
    <source>
        <strain evidence="2">cv. Yunnan</strain>
        <tissue evidence="1">Leaves</tissue>
    </source>
</reference>